<dbReference type="AlphaFoldDB" id="A0A8J3L0T4"/>
<protein>
    <submittedName>
        <fullName evidence="2">DUF397 domain-containing protein</fullName>
    </submittedName>
</protein>
<gene>
    <name evidence="2" type="ORF">Cme02nite_06250</name>
</gene>
<dbReference type="Proteomes" id="UP000660339">
    <property type="component" value="Unassembled WGS sequence"/>
</dbReference>
<reference evidence="2" key="1">
    <citation type="submission" date="2021-01" db="EMBL/GenBank/DDBJ databases">
        <title>Whole genome shotgun sequence of Catellatospora methionotrophica NBRC 14553.</title>
        <authorList>
            <person name="Komaki H."/>
            <person name="Tamura T."/>
        </authorList>
    </citation>
    <scope>NUCLEOTIDE SEQUENCE</scope>
    <source>
        <strain evidence="2">NBRC 14553</strain>
    </source>
</reference>
<dbReference type="Pfam" id="PF04149">
    <property type="entry name" value="DUF397"/>
    <property type="match status" value="1"/>
</dbReference>
<evidence type="ECO:0000259" key="1">
    <source>
        <dbReference type="Pfam" id="PF04149"/>
    </source>
</evidence>
<comment type="caution">
    <text evidence="2">The sequence shown here is derived from an EMBL/GenBank/DDBJ whole genome shotgun (WGS) entry which is preliminary data.</text>
</comment>
<evidence type="ECO:0000313" key="2">
    <source>
        <dbReference type="EMBL" id="GIG12293.1"/>
    </source>
</evidence>
<evidence type="ECO:0000313" key="3">
    <source>
        <dbReference type="Proteomes" id="UP000660339"/>
    </source>
</evidence>
<name>A0A8J3L0T4_9ACTN</name>
<sequence>MTHIHGGARELAAVAWRKSVRSGADGNCVEIGKLPGGSGFAVRHSRDPLGPVLLYTPAEMNAFLLGVYDGDFDDLLS</sequence>
<proteinExistence type="predicted"/>
<organism evidence="2 3">
    <name type="scientific">Catellatospora methionotrophica</name>
    <dbReference type="NCBI Taxonomy" id="121620"/>
    <lineage>
        <taxon>Bacteria</taxon>
        <taxon>Bacillati</taxon>
        <taxon>Actinomycetota</taxon>
        <taxon>Actinomycetes</taxon>
        <taxon>Micromonosporales</taxon>
        <taxon>Micromonosporaceae</taxon>
        <taxon>Catellatospora</taxon>
    </lineage>
</organism>
<dbReference type="InterPro" id="IPR007278">
    <property type="entry name" value="DUF397"/>
</dbReference>
<feature type="domain" description="DUF397" evidence="1">
    <location>
        <begin position="15"/>
        <end position="67"/>
    </location>
</feature>
<keyword evidence="3" id="KW-1185">Reference proteome</keyword>
<accession>A0A8J3L0T4</accession>
<dbReference type="RefSeq" id="WP_166380185.1">
    <property type="nucleotide sequence ID" value="NZ_BAAATT010000033.1"/>
</dbReference>
<dbReference type="EMBL" id="BONJ01000001">
    <property type="protein sequence ID" value="GIG12293.1"/>
    <property type="molecule type" value="Genomic_DNA"/>
</dbReference>